<feature type="coiled-coil region" evidence="1">
    <location>
        <begin position="545"/>
        <end position="579"/>
    </location>
</feature>
<comment type="caution">
    <text evidence="4">The sequence shown here is derived from an EMBL/GenBank/DDBJ whole genome shotgun (WGS) entry which is preliminary data.</text>
</comment>
<evidence type="ECO:0000313" key="4">
    <source>
        <dbReference type="EMBL" id="KAG2236984.1"/>
    </source>
</evidence>
<evidence type="ECO:0000256" key="1">
    <source>
        <dbReference type="SAM" id="Coils"/>
    </source>
</evidence>
<dbReference type="InterPro" id="IPR056703">
    <property type="entry name" value="DUF7801"/>
</dbReference>
<feature type="coiled-coil region" evidence="1">
    <location>
        <begin position="370"/>
        <end position="432"/>
    </location>
</feature>
<dbReference type="Proteomes" id="UP000613177">
    <property type="component" value="Unassembled WGS sequence"/>
</dbReference>
<keyword evidence="5" id="KW-1185">Reference proteome</keyword>
<evidence type="ECO:0000259" key="3">
    <source>
        <dbReference type="Pfam" id="PF25078"/>
    </source>
</evidence>
<dbReference type="Pfam" id="PF15456">
    <property type="entry name" value="Uds1"/>
    <property type="match status" value="1"/>
</dbReference>
<name>A0A8H7SU05_9FUNG</name>
<dbReference type="InterPro" id="IPR029191">
    <property type="entry name" value="Uds1"/>
</dbReference>
<reference evidence="4" key="1">
    <citation type="submission" date="2021-01" db="EMBL/GenBank/DDBJ databases">
        <title>Metabolic potential, ecology and presence of endohyphal bacteria is reflected in genomic diversity of Mucoromycotina.</title>
        <authorList>
            <person name="Muszewska A."/>
            <person name="Okrasinska A."/>
            <person name="Steczkiewicz K."/>
            <person name="Drgas O."/>
            <person name="Orlowska M."/>
            <person name="Perlinska-Lenart U."/>
            <person name="Aleksandrzak-Piekarczyk T."/>
            <person name="Szatraj K."/>
            <person name="Zielenkiewicz U."/>
            <person name="Pilsyk S."/>
            <person name="Malc E."/>
            <person name="Mieczkowski P."/>
            <person name="Kruszewska J.S."/>
            <person name="Biernat P."/>
            <person name="Pawlowska J."/>
        </authorList>
    </citation>
    <scope>NUCLEOTIDE SEQUENCE</scope>
    <source>
        <strain evidence="4">WA0000018081</strain>
    </source>
</reference>
<evidence type="ECO:0000313" key="5">
    <source>
        <dbReference type="Proteomes" id="UP000613177"/>
    </source>
</evidence>
<sequence length="589" mass="68995">MPILRDSRTPSIPHRSPFRIRDSHMAKIQQSSNVDRWSFSMELGNLWNMKPVENYDTKFNDKKTSMFSSGNLLTQLLVSQALLDSNQFKILSFEKLDNLKKEQVELHQHINNISKSIELERRIKKISKSLENINLKNSRNSILYLERQRQGNDDKISRLSSLVEDLKFKEINMKKIILQHTAAVLNKGIQNIESTPTPTTPVNHHYSDNIALLESELNHVSSKVDYLLSDYCSCTNIPSHPLQKIQLLDQQLAVVYKSNSMNQIDDNENKQKLLSIEKERDILLSKLVDMELKSTKLLATMTSYSGRQRALKFELLQFKGESIELQIWDRLREKQEYTNIPPAPALITAVDTNQYKQQLKEQSLFYESNIEQQNITLEQDSQQCRQLELDCQRLNLEKSNLDDLIKEKSKVLDQQDNQISRLNADIRNQKQVKNEPYRPESNQEKERLKKVFAAREEEWTQHTHSMEDSFDELLENFDKLTNTAIEFDSHRMRYDRTVDELNQNIHQLELELIEEKVKRIGCSQSEPTTTASLRKEFRILVADIKRSHQERMDQEAQEIKRLQSQLQELQDSNANHKFTGYSMAIQTDF</sequence>
<keyword evidence="1" id="KW-0175">Coiled coil</keyword>
<proteinExistence type="predicted"/>
<evidence type="ECO:0000259" key="2">
    <source>
        <dbReference type="Pfam" id="PF15456"/>
    </source>
</evidence>
<evidence type="ECO:0008006" key="6">
    <source>
        <dbReference type="Google" id="ProtNLM"/>
    </source>
</evidence>
<organism evidence="4 5">
    <name type="scientific">Thamnidium elegans</name>
    <dbReference type="NCBI Taxonomy" id="101142"/>
    <lineage>
        <taxon>Eukaryota</taxon>
        <taxon>Fungi</taxon>
        <taxon>Fungi incertae sedis</taxon>
        <taxon>Mucoromycota</taxon>
        <taxon>Mucoromycotina</taxon>
        <taxon>Mucoromycetes</taxon>
        <taxon>Mucorales</taxon>
        <taxon>Mucorineae</taxon>
        <taxon>Mucoraceae</taxon>
        <taxon>Thamnidium</taxon>
    </lineage>
</organism>
<feature type="domain" description="Up-regulated during septation protein 1" evidence="2">
    <location>
        <begin position="75"/>
        <end position="186"/>
    </location>
</feature>
<feature type="coiled-coil region" evidence="1">
    <location>
        <begin position="491"/>
        <end position="518"/>
    </location>
</feature>
<feature type="domain" description="DUF7801" evidence="3">
    <location>
        <begin position="444"/>
        <end position="521"/>
    </location>
</feature>
<dbReference type="AlphaFoldDB" id="A0A8H7SU05"/>
<gene>
    <name evidence="4" type="ORF">INT48_002053</name>
</gene>
<accession>A0A8H7SU05</accession>
<protein>
    <recommendedName>
        <fullName evidence="6">Up-regulated during septation protein 1 domain-containing protein</fullName>
    </recommendedName>
</protein>
<dbReference type="Pfam" id="PF25078">
    <property type="entry name" value="DUF7801"/>
    <property type="match status" value="1"/>
</dbReference>
<dbReference type="EMBL" id="JAEPRE010000011">
    <property type="protein sequence ID" value="KAG2236984.1"/>
    <property type="molecule type" value="Genomic_DNA"/>
</dbReference>